<evidence type="ECO:0000259" key="4">
    <source>
        <dbReference type="Pfam" id="PF00808"/>
    </source>
</evidence>
<name>A0A1B9GR38_9TREE</name>
<dbReference type="FunFam" id="1.10.20.10:FF:000019">
    <property type="entry name" value="Negative cofactor 2 beta"/>
    <property type="match status" value="1"/>
</dbReference>
<dbReference type="GO" id="GO:0051123">
    <property type="term" value="P:RNA polymerase II preinitiation complex assembly"/>
    <property type="evidence" value="ECO:0007669"/>
    <property type="project" value="TreeGrafter"/>
</dbReference>
<evidence type="ECO:0000313" key="5">
    <source>
        <dbReference type="EMBL" id="OCF33486.1"/>
    </source>
</evidence>
<dbReference type="InterPro" id="IPR003958">
    <property type="entry name" value="CBFA_NFYB_domain"/>
</dbReference>
<dbReference type="GO" id="GO:0016251">
    <property type="term" value="F:RNA polymerase II general transcription initiation factor activity"/>
    <property type="evidence" value="ECO:0007669"/>
    <property type="project" value="TreeGrafter"/>
</dbReference>
<dbReference type="InterPro" id="IPR009072">
    <property type="entry name" value="Histone-fold"/>
</dbReference>
<dbReference type="Gene3D" id="1.10.20.10">
    <property type="entry name" value="Histone, subunit A"/>
    <property type="match status" value="1"/>
</dbReference>
<dbReference type="Pfam" id="PF00808">
    <property type="entry name" value="CBFD_NFYB_HMF"/>
    <property type="match status" value="1"/>
</dbReference>
<evidence type="ECO:0000256" key="3">
    <source>
        <dbReference type="SAM" id="MobiDB-lite"/>
    </source>
</evidence>
<dbReference type="PANTHER" id="PTHR46138">
    <property type="entry name" value="PROTEIN DR1"/>
    <property type="match status" value="1"/>
</dbReference>
<dbReference type="GO" id="GO:0046982">
    <property type="term" value="F:protein heterodimerization activity"/>
    <property type="evidence" value="ECO:0007669"/>
    <property type="project" value="InterPro"/>
</dbReference>
<dbReference type="InterPro" id="IPR042225">
    <property type="entry name" value="Ncb2"/>
</dbReference>
<evidence type="ECO:0000256" key="2">
    <source>
        <dbReference type="ARBA" id="ARBA00023242"/>
    </source>
</evidence>
<proteinExistence type="predicted"/>
<comment type="subcellular location">
    <subcellularLocation>
        <location evidence="1">Nucleus</location>
    </subcellularLocation>
</comment>
<reference evidence="5 6" key="1">
    <citation type="submission" date="2013-07" db="EMBL/GenBank/DDBJ databases">
        <title>The Genome Sequence of Cryptococcus heveanensis BCC8398.</title>
        <authorList>
            <consortium name="The Broad Institute Genome Sequencing Platform"/>
            <person name="Cuomo C."/>
            <person name="Litvintseva A."/>
            <person name="Chen Y."/>
            <person name="Heitman J."/>
            <person name="Sun S."/>
            <person name="Springer D."/>
            <person name="Dromer F."/>
            <person name="Young S.K."/>
            <person name="Zeng Q."/>
            <person name="Gargeya S."/>
            <person name="Fitzgerald M."/>
            <person name="Abouelleil A."/>
            <person name="Alvarado L."/>
            <person name="Berlin A.M."/>
            <person name="Chapman S.B."/>
            <person name="Dewar J."/>
            <person name="Goldberg J."/>
            <person name="Griggs A."/>
            <person name="Gujja S."/>
            <person name="Hansen M."/>
            <person name="Howarth C."/>
            <person name="Imamovic A."/>
            <person name="Larimer J."/>
            <person name="McCowan C."/>
            <person name="Murphy C."/>
            <person name="Pearson M."/>
            <person name="Priest M."/>
            <person name="Roberts A."/>
            <person name="Saif S."/>
            <person name="Shea T."/>
            <person name="Sykes S."/>
            <person name="Wortman J."/>
            <person name="Nusbaum C."/>
            <person name="Birren B."/>
        </authorList>
    </citation>
    <scope>NUCLEOTIDE SEQUENCE [LARGE SCALE GENOMIC DNA]</scope>
    <source>
        <strain evidence="5 6">BCC8398</strain>
    </source>
</reference>
<dbReference type="EMBL" id="KI669505">
    <property type="protein sequence ID" value="OCF33486.1"/>
    <property type="molecule type" value="Genomic_DNA"/>
</dbReference>
<dbReference type="CDD" id="cd22905">
    <property type="entry name" value="HFD_Dr1"/>
    <property type="match status" value="1"/>
</dbReference>
<dbReference type="OrthoDB" id="601405at2759"/>
<feature type="compositionally biased region" description="Basic and acidic residues" evidence="3">
    <location>
        <begin position="93"/>
        <end position="107"/>
    </location>
</feature>
<protein>
    <recommendedName>
        <fullName evidence="4">Transcription factor CBF/NF-Y/archaeal histone domain-containing protein</fullName>
    </recommendedName>
</protein>
<reference evidence="6" key="2">
    <citation type="submission" date="2013-12" db="EMBL/GenBank/DDBJ databases">
        <title>Evolution of pathogenesis and genome organization in the Tremellales.</title>
        <authorList>
            <person name="Cuomo C."/>
            <person name="Litvintseva A."/>
            <person name="Heitman J."/>
            <person name="Chen Y."/>
            <person name="Sun S."/>
            <person name="Springer D."/>
            <person name="Dromer F."/>
            <person name="Young S."/>
            <person name="Zeng Q."/>
            <person name="Chapman S."/>
            <person name="Gujja S."/>
            <person name="Saif S."/>
            <person name="Birren B."/>
        </authorList>
    </citation>
    <scope>NUCLEOTIDE SEQUENCE [LARGE SCALE GENOMIC DNA]</scope>
    <source>
        <strain evidence="6">BCC8398</strain>
    </source>
</reference>
<dbReference type="PANTHER" id="PTHR46138:SF1">
    <property type="entry name" value="PROTEIN DR1"/>
    <property type="match status" value="1"/>
</dbReference>
<evidence type="ECO:0000313" key="6">
    <source>
        <dbReference type="Proteomes" id="UP000092666"/>
    </source>
</evidence>
<organism evidence="5 6">
    <name type="scientific">Kwoniella heveanensis BCC8398</name>
    <dbReference type="NCBI Taxonomy" id="1296120"/>
    <lineage>
        <taxon>Eukaryota</taxon>
        <taxon>Fungi</taxon>
        <taxon>Dikarya</taxon>
        <taxon>Basidiomycota</taxon>
        <taxon>Agaricomycotina</taxon>
        <taxon>Tremellomycetes</taxon>
        <taxon>Tremellales</taxon>
        <taxon>Cryptococcaceae</taxon>
        <taxon>Kwoniella</taxon>
    </lineage>
</organism>
<accession>A0A1B9GR38</accession>
<sequence length="138" mass="15305">MSDSGGNAGDDDVGLPKATVFKLIQEMLPEDIGCSKEAKDIIVECCVEWVKLISTQSNTVCDESSKKTISPEHVVEALKQLGFEDFISEVEESNKDFKQSQKERTRTQPDTNGMSQEELLALQERLFASSQARFEAGQ</sequence>
<dbReference type="STRING" id="1296120.A0A1B9GR38"/>
<feature type="domain" description="Transcription factor CBF/NF-Y/archaeal histone" evidence="4">
    <location>
        <begin position="14"/>
        <end position="78"/>
    </location>
</feature>
<dbReference type="AlphaFoldDB" id="A0A1B9GR38"/>
<keyword evidence="2" id="KW-0539">Nucleus</keyword>
<dbReference type="GO" id="GO:0000122">
    <property type="term" value="P:negative regulation of transcription by RNA polymerase II"/>
    <property type="evidence" value="ECO:0007669"/>
    <property type="project" value="InterPro"/>
</dbReference>
<dbReference type="SUPFAM" id="SSF47113">
    <property type="entry name" value="Histone-fold"/>
    <property type="match status" value="1"/>
</dbReference>
<gene>
    <name evidence="5" type="ORF">I316_04907</name>
</gene>
<dbReference type="GO" id="GO:0017025">
    <property type="term" value="F:TBP-class protein binding"/>
    <property type="evidence" value="ECO:0007669"/>
    <property type="project" value="TreeGrafter"/>
</dbReference>
<dbReference type="GO" id="GO:0017054">
    <property type="term" value="C:negative cofactor 2 complex"/>
    <property type="evidence" value="ECO:0007669"/>
    <property type="project" value="InterPro"/>
</dbReference>
<keyword evidence="6" id="KW-1185">Reference proteome</keyword>
<dbReference type="Proteomes" id="UP000092666">
    <property type="component" value="Unassembled WGS sequence"/>
</dbReference>
<feature type="region of interest" description="Disordered" evidence="3">
    <location>
        <begin position="93"/>
        <end position="115"/>
    </location>
</feature>
<evidence type="ECO:0000256" key="1">
    <source>
        <dbReference type="ARBA" id="ARBA00004123"/>
    </source>
</evidence>